<keyword evidence="6" id="KW-1185">Reference proteome</keyword>
<evidence type="ECO:0000259" key="4">
    <source>
        <dbReference type="PROSITE" id="PS50011"/>
    </source>
</evidence>
<name>A0AAP0CBP8_9ASTR</name>
<feature type="compositionally biased region" description="Low complexity" evidence="3">
    <location>
        <begin position="247"/>
        <end position="259"/>
    </location>
</feature>
<dbReference type="PANTHER" id="PTHR27001:SF931">
    <property type="entry name" value="OS11G0664100 PROTEIN"/>
    <property type="match status" value="1"/>
</dbReference>
<evidence type="ECO:0000256" key="1">
    <source>
        <dbReference type="ARBA" id="ARBA00022741"/>
    </source>
</evidence>
<accession>A0AAP0CBP8</accession>
<gene>
    <name evidence="5" type="ORF">SSX86_030518</name>
</gene>
<dbReference type="AlphaFoldDB" id="A0AAP0CBP8"/>
<evidence type="ECO:0000256" key="3">
    <source>
        <dbReference type="SAM" id="MobiDB-lite"/>
    </source>
</evidence>
<dbReference type="InterPro" id="IPR011009">
    <property type="entry name" value="Kinase-like_dom_sf"/>
</dbReference>
<evidence type="ECO:0000313" key="6">
    <source>
        <dbReference type="Proteomes" id="UP001408789"/>
    </source>
</evidence>
<evidence type="ECO:0000313" key="5">
    <source>
        <dbReference type="EMBL" id="KAK9050512.1"/>
    </source>
</evidence>
<dbReference type="Gene3D" id="1.10.510.10">
    <property type="entry name" value="Transferase(Phosphotransferase) domain 1"/>
    <property type="match status" value="1"/>
</dbReference>
<proteinExistence type="predicted"/>
<feature type="region of interest" description="Disordered" evidence="3">
    <location>
        <begin position="1"/>
        <end position="27"/>
    </location>
</feature>
<dbReference type="PROSITE" id="PS50011">
    <property type="entry name" value="PROTEIN_KINASE_DOM"/>
    <property type="match status" value="1"/>
</dbReference>
<dbReference type="Gene3D" id="3.30.200.20">
    <property type="entry name" value="Phosphorylase Kinase, domain 1"/>
    <property type="match status" value="1"/>
</dbReference>
<dbReference type="GO" id="GO:0004672">
    <property type="term" value="F:protein kinase activity"/>
    <property type="evidence" value="ECO:0007669"/>
    <property type="project" value="InterPro"/>
</dbReference>
<dbReference type="Proteomes" id="UP001408789">
    <property type="component" value="Unassembled WGS sequence"/>
</dbReference>
<dbReference type="GO" id="GO:0005886">
    <property type="term" value="C:plasma membrane"/>
    <property type="evidence" value="ECO:0007669"/>
    <property type="project" value="TreeGrafter"/>
</dbReference>
<organism evidence="5 6">
    <name type="scientific">Deinandra increscens subsp. villosa</name>
    <dbReference type="NCBI Taxonomy" id="3103831"/>
    <lineage>
        <taxon>Eukaryota</taxon>
        <taxon>Viridiplantae</taxon>
        <taxon>Streptophyta</taxon>
        <taxon>Embryophyta</taxon>
        <taxon>Tracheophyta</taxon>
        <taxon>Spermatophyta</taxon>
        <taxon>Magnoliopsida</taxon>
        <taxon>eudicotyledons</taxon>
        <taxon>Gunneridae</taxon>
        <taxon>Pentapetalae</taxon>
        <taxon>asterids</taxon>
        <taxon>campanulids</taxon>
        <taxon>Asterales</taxon>
        <taxon>Asteraceae</taxon>
        <taxon>Asteroideae</taxon>
        <taxon>Heliantheae alliance</taxon>
        <taxon>Madieae</taxon>
        <taxon>Madiinae</taxon>
        <taxon>Deinandra</taxon>
    </lineage>
</organism>
<reference evidence="5 6" key="1">
    <citation type="submission" date="2024-04" db="EMBL/GenBank/DDBJ databases">
        <title>The reference genome of an endangered Asteraceae, Deinandra increscens subsp. villosa, native to the Central Coast of California.</title>
        <authorList>
            <person name="Guilliams M."/>
            <person name="Hasenstab-Lehman K."/>
            <person name="Meyer R."/>
            <person name="Mcevoy S."/>
        </authorList>
    </citation>
    <scope>NUCLEOTIDE SEQUENCE [LARGE SCALE GENOMIC DNA]</scope>
    <source>
        <tissue evidence="5">Leaf</tissue>
    </source>
</reference>
<sequence length="311" mass="34216">MQGKEFPRLESVSIPGEDNPTSDEYSKKPIVEIEQATSGFAVENFLGKDVFGEVFRGNISGREMAMKLIHKKGTKGYLAPECLEPNYKLSLKADVYAFGVTLLEVLCERSPWKSLVLLAVPLLMKGELNTLTPEHNSLLPLFDEISSSDLGFQIPRLSSLFRRDEHVRSPVASKVRPESPDLHVASSALNFALSHNDRLTDQFNGVSVIWEPSLLRRMGIVAPRQTIVGILIAYVAGGSRSGSTNVISPISSNPTSISSAKKQTKSEGKTKINPVKKAAPFKHPSTCSPKSRPWFEIRKRGAFEVAAVNQR</sequence>
<feature type="domain" description="Protein kinase" evidence="4">
    <location>
        <begin position="1"/>
        <end position="182"/>
    </location>
</feature>
<keyword evidence="1" id="KW-0547">Nucleotide-binding</keyword>
<dbReference type="GO" id="GO:0005524">
    <property type="term" value="F:ATP binding"/>
    <property type="evidence" value="ECO:0007669"/>
    <property type="project" value="UniProtKB-KW"/>
</dbReference>
<protein>
    <recommendedName>
        <fullName evidence="4">Protein kinase domain-containing protein</fullName>
    </recommendedName>
</protein>
<dbReference type="PANTHER" id="PTHR27001">
    <property type="entry name" value="OS01G0253100 PROTEIN"/>
    <property type="match status" value="1"/>
</dbReference>
<feature type="region of interest" description="Disordered" evidence="3">
    <location>
        <begin position="244"/>
        <end position="292"/>
    </location>
</feature>
<dbReference type="EMBL" id="JBCNJP010001410">
    <property type="protein sequence ID" value="KAK9050512.1"/>
    <property type="molecule type" value="Genomic_DNA"/>
</dbReference>
<evidence type="ECO:0000256" key="2">
    <source>
        <dbReference type="ARBA" id="ARBA00022840"/>
    </source>
</evidence>
<comment type="caution">
    <text evidence="5">The sequence shown here is derived from an EMBL/GenBank/DDBJ whole genome shotgun (WGS) entry which is preliminary data.</text>
</comment>
<keyword evidence="2" id="KW-0067">ATP-binding</keyword>
<dbReference type="SUPFAM" id="SSF56112">
    <property type="entry name" value="Protein kinase-like (PK-like)"/>
    <property type="match status" value="1"/>
</dbReference>
<dbReference type="InterPro" id="IPR000719">
    <property type="entry name" value="Prot_kinase_dom"/>
</dbReference>